<proteinExistence type="predicted"/>
<dbReference type="AlphaFoldDB" id="A0A9W8EFW9"/>
<keyword evidence="3" id="KW-1185">Reference proteome</keyword>
<reference evidence="2" key="1">
    <citation type="submission" date="2022-07" db="EMBL/GenBank/DDBJ databases">
        <title>Phylogenomic reconstructions and comparative analyses of Kickxellomycotina fungi.</title>
        <authorList>
            <person name="Reynolds N.K."/>
            <person name="Stajich J.E."/>
            <person name="Barry K."/>
            <person name="Grigoriev I.V."/>
            <person name="Crous P."/>
            <person name="Smith M.E."/>
        </authorList>
    </citation>
    <scope>NUCLEOTIDE SEQUENCE</scope>
    <source>
        <strain evidence="2">IMI 214461</strain>
    </source>
</reference>
<dbReference type="PANTHER" id="PTHR33606">
    <property type="entry name" value="PROTEIN YCII"/>
    <property type="match status" value="1"/>
</dbReference>
<dbReference type="Gene3D" id="3.30.70.1060">
    <property type="entry name" value="Dimeric alpha+beta barrel"/>
    <property type="match status" value="1"/>
</dbReference>
<dbReference type="InterPro" id="IPR051807">
    <property type="entry name" value="Sec-metab_biosynth-assoc"/>
</dbReference>
<organism evidence="2 3">
    <name type="scientific">Coemansia thaxteri</name>
    <dbReference type="NCBI Taxonomy" id="2663907"/>
    <lineage>
        <taxon>Eukaryota</taxon>
        <taxon>Fungi</taxon>
        <taxon>Fungi incertae sedis</taxon>
        <taxon>Zoopagomycota</taxon>
        <taxon>Kickxellomycotina</taxon>
        <taxon>Kickxellomycetes</taxon>
        <taxon>Kickxellales</taxon>
        <taxon>Kickxellaceae</taxon>
        <taxon>Coemansia</taxon>
    </lineage>
</organism>
<accession>A0A9W8EFW9</accession>
<gene>
    <name evidence="2" type="ORF">H4R26_002167</name>
</gene>
<name>A0A9W8EFW9_9FUNG</name>
<protein>
    <recommendedName>
        <fullName evidence="1">YCII-related domain-containing protein</fullName>
    </recommendedName>
</protein>
<dbReference type="SUPFAM" id="SSF54909">
    <property type="entry name" value="Dimeric alpha+beta barrel"/>
    <property type="match status" value="1"/>
</dbReference>
<comment type="caution">
    <text evidence="2">The sequence shown here is derived from an EMBL/GenBank/DDBJ whole genome shotgun (WGS) entry which is preliminary data.</text>
</comment>
<dbReference type="EMBL" id="JANBQF010000121">
    <property type="protein sequence ID" value="KAJ2005048.1"/>
    <property type="molecule type" value="Genomic_DNA"/>
</dbReference>
<evidence type="ECO:0000313" key="2">
    <source>
        <dbReference type="EMBL" id="KAJ2005048.1"/>
    </source>
</evidence>
<dbReference type="Proteomes" id="UP001150907">
    <property type="component" value="Unassembled WGS sequence"/>
</dbReference>
<sequence length="131" mass="14578">MLSLLRGYRFRPASRFVAPFSSTTCTSAKKAYLVIVNDFKDPDALSRRLQVRSEHLLEAKERRKQGVLLSGGALLDSHESGKMTGSALVFNAESPDEVLDLLKSDPYTIGRAWDLGSVKIFPFRDAGIHHE</sequence>
<feature type="domain" description="YCII-related" evidence="1">
    <location>
        <begin position="40"/>
        <end position="108"/>
    </location>
</feature>
<dbReference type="InterPro" id="IPR011008">
    <property type="entry name" value="Dimeric_a/b-barrel"/>
</dbReference>
<dbReference type="PANTHER" id="PTHR33606:SF3">
    <property type="entry name" value="PROTEIN YCII"/>
    <property type="match status" value="1"/>
</dbReference>
<evidence type="ECO:0000313" key="3">
    <source>
        <dbReference type="Proteomes" id="UP001150907"/>
    </source>
</evidence>
<dbReference type="InterPro" id="IPR005545">
    <property type="entry name" value="YCII"/>
</dbReference>
<evidence type="ECO:0000259" key="1">
    <source>
        <dbReference type="Pfam" id="PF03795"/>
    </source>
</evidence>
<dbReference type="OrthoDB" id="5519740at2759"/>
<dbReference type="Pfam" id="PF03795">
    <property type="entry name" value="YCII"/>
    <property type="match status" value="1"/>
</dbReference>